<dbReference type="Gene3D" id="2.60.40.380">
    <property type="entry name" value="Purple acid phosphatase-like, N-terminal"/>
    <property type="match status" value="1"/>
</dbReference>
<dbReference type="InterPro" id="IPR032093">
    <property type="entry name" value="PhoD_N"/>
</dbReference>
<reference evidence="6" key="1">
    <citation type="journal article" date="2019" name="Int. J. Syst. Evol. Microbiol.">
        <title>The Global Catalogue of Microorganisms (GCM) 10K type strain sequencing project: providing services to taxonomists for standard genome sequencing and annotation.</title>
        <authorList>
            <consortium name="The Broad Institute Genomics Platform"/>
            <consortium name="The Broad Institute Genome Sequencing Center for Infectious Disease"/>
            <person name="Wu L."/>
            <person name="Ma J."/>
        </authorList>
    </citation>
    <scope>NUCLEOTIDE SEQUENCE [LARGE SCALE GENOMIC DNA]</scope>
    <source>
        <strain evidence="6">CCUG 57942</strain>
    </source>
</reference>
<evidence type="ECO:0000256" key="1">
    <source>
        <dbReference type="SAM" id="MobiDB-lite"/>
    </source>
</evidence>
<keyword evidence="2" id="KW-0732">Signal</keyword>
<dbReference type="InterPro" id="IPR038607">
    <property type="entry name" value="PhoD-like_sf"/>
</dbReference>
<dbReference type="PANTHER" id="PTHR43606:SF1">
    <property type="entry name" value="PHOD-LIKE PHOSPHATASE METALLOPHOSPHATASE DOMAIN-CONTAINING PROTEIN"/>
    <property type="match status" value="1"/>
</dbReference>
<evidence type="ECO:0000259" key="3">
    <source>
        <dbReference type="Pfam" id="PF09423"/>
    </source>
</evidence>
<dbReference type="InterPro" id="IPR018946">
    <property type="entry name" value="PhoD-like_MPP"/>
</dbReference>
<gene>
    <name evidence="5" type="ORF">ACFSW8_10645</name>
</gene>
<dbReference type="SUPFAM" id="SSF49265">
    <property type="entry name" value="Fibronectin type III"/>
    <property type="match status" value="1"/>
</dbReference>
<dbReference type="Pfam" id="PF16655">
    <property type="entry name" value="PhoD_N"/>
    <property type="match status" value="1"/>
</dbReference>
<evidence type="ECO:0000259" key="4">
    <source>
        <dbReference type="Pfam" id="PF16655"/>
    </source>
</evidence>
<proteinExistence type="predicted"/>
<dbReference type="SUPFAM" id="SSF56300">
    <property type="entry name" value="Metallo-dependent phosphatases"/>
    <property type="match status" value="1"/>
</dbReference>
<accession>A0ABW4ZBG6</accession>
<protein>
    <submittedName>
        <fullName evidence="5">Alkaline phosphatase D family protein</fullName>
    </submittedName>
</protein>
<feature type="domain" description="PhoD-like phosphatase metallophosphatase" evidence="3">
    <location>
        <begin position="159"/>
        <end position="413"/>
    </location>
</feature>
<feature type="chain" id="PRO_5047462893" evidence="2">
    <location>
        <begin position="25"/>
        <end position="463"/>
    </location>
</feature>
<dbReference type="Proteomes" id="UP001597389">
    <property type="component" value="Unassembled WGS sequence"/>
</dbReference>
<feature type="signal peptide" evidence="2">
    <location>
        <begin position="1"/>
        <end position="24"/>
    </location>
</feature>
<dbReference type="RefSeq" id="WP_377087730.1">
    <property type="nucleotide sequence ID" value="NZ_JBHSJL010000014.1"/>
</dbReference>
<organism evidence="5 6">
    <name type="scientific">Rubritalea tangerina</name>
    <dbReference type="NCBI Taxonomy" id="430798"/>
    <lineage>
        <taxon>Bacteria</taxon>
        <taxon>Pseudomonadati</taxon>
        <taxon>Verrucomicrobiota</taxon>
        <taxon>Verrucomicrobiia</taxon>
        <taxon>Verrucomicrobiales</taxon>
        <taxon>Rubritaleaceae</taxon>
        <taxon>Rubritalea</taxon>
    </lineage>
</organism>
<keyword evidence="6" id="KW-1185">Reference proteome</keyword>
<dbReference type="Pfam" id="PF09423">
    <property type="entry name" value="PhoD"/>
    <property type="match status" value="1"/>
</dbReference>
<feature type="domain" description="Phospholipase D N-terminal" evidence="4">
    <location>
        <begin position="27"/>
        <end position="131"/>
    </location>
</feature>
<comment type="caution">
    <text evidence="5">The sequence shown here is derived from an EMBL/GenBank/DDBJ whole genome shotgun (WGS) entry which is preliminary data.</text>
</comment>
<evidence type="ECO:0000313" key="5">
    <source>
        <dbReference type="EMBL" id="MFD2159358.1"/>
    </source>
</evidence>
<dbReference type="InterPro" id="IPR029052">
    <property type="entry name" value="Metallo-depent_PP-like"/>
</dbReference>
<sequence>MMHRLPYILSLLLTSLLTCSAAHFANGIKIGEVDHSSAVVWTRLTTHPKAIHQNNTHNFYPKKEKKLDPLPWQVPGTPGQVRITYWPQQQPNKPHTSPWVQVNATTDFCHKFHLKNLLPATTYQLKLEARKADADTHPSTFTGSFLTAPSSVSTDPLTFCVTTCQGFHRRDTPDGHMIYQSMLELKPSFLAHTGDVLYYDKPQPFAKTIPLARYKWNRIYALPHLKNFHRQVSCYYQKDDHDVIKNDAWPGQHYGKISFQDGLNIFSEQTPFPQNHPYRTRRWGKHAQIWFMETRDFRTPNNLPDPNQRKIWGDQQIQWLANSLAASDASFKFVVSATPIVGPDRTKGKSDNHANASHRVEGDKVRALLSASPNTYVICGDRHWQYASIHSTTKLHEFGCGPASDIHASGYSLKERTPEHTYLKICGGFLSVTVKETNGSPTATFTHHSVDGSTNNTQSFKLQ</sequence>
<dbReference type="EMBL" id="JBHUJB010000044">
    <property type="protein sequence ID" value="MFD2159358.1"/>
    <property type="molecule type" value="Genomic_DNA"/>
</dbReference>
<dbReference type="InterPro" id="IPR052900">
    <property type="entry name" value="Phospholipid_Metab_Enz"/>
</dbReference>
<feature type="region of interest" description="Disordered" evidence="1">
    <location>
        <begin position="443"/>
        <end position="463"/>
    </location>
</feature>
<dbReference type="Gene3D" id="3.60.21.70">
    <property type="entry name" value="PhoD-like phosphatase"/>
    <property type="match status" value="1"/>
</dbReference>
<dbReference type="PANTHER" id="PTHR43606">
    <property type="entry name" value="PHOSPHATASE, PUTATIVE (AFU_ORTHOLOGUE AFUA_6G08710)-RELATED"/>
    <property type="match status" value="1"/>
</dbReference>
<dbReference type="InterPro" id="IPR036116">
    <property type="entry name" value="FN3_sf"/>
</dbReference>
<evidence type="ECO:0000256" key="2">
    <source>
        <dbReference type="SAM" id="SignalP"/>
    </source>
</evidence>
<name>A0ABW4ZBG6_9BACT</name>
<evidence type="ECO:0000313" key="6">
    <source>
        <dbReference type="Proteomes" id="UP001597389"/>
    </source>
</evidence>